<accession>A0A3D9HJG7</accession>
<organism evidence="3 4">
    <name type="scientific">Aestuariispira insulae</name>
    <dbReference type="NCBI Taxonomy" id="1461337"/>
    <lineage>
        <taxon>Bacteria</taxon>
        <taxon>Pseudomonadati</taxon>
        <taxon>Pseudomonadota</taxon>
        <taxon>Alphaproteobacteria</taxon>
        <taxon>Rhodospirillales</taxon>
        <taxon>Kiloniellaceae</taxon>
        <taxon>Aestuariispira</taxon>
    </lineage>
</organism>
<dbReference type="GO" id="GO:0000270">
    <property type="term" value="P:peptidoglycan metabolic process"/>
    <property type="evidence" value="ECO:0007669"/>
    <property type="project" value="TreeGrafter"/>
</dbReference>
<dbReference type="CDD" id="cd06259">
    <property type="entry name" value="YdcF-like"/>
    <property type="match status" value="1"/>
</dbReference>
<dbReference type="EMBL" id="QRDW01000005">
    <property type="protein sequence ID" value="RED49647.1"/>
    <property type="molecule type" value="Genomic_DNA"/>
</dbReference>
<dbReference type="Gene3D" id="3.40.50.620">
    <property type="entry name" value="HUPs"/>
    <property type="match status" value="1"/>
</dbReference>
<dbReference type="GO" id="GO:0043164">
    <property type="term" value="P:Gram-negative-bacterium-type cell wall biogenesis"/>
    <property type="evidence" value="ECO:0007669"/>
    <property type="project" value="TreeGrafter"/>
</dbReference>
<evidence type="ECO:0000259" key="2">
    <source>
        <dbReference type="Pfam" id="PF02698"/>
    </source>
</evidence>
<dbReference type="RefSeq" id="WP_115936907.1">
    <property type="nucleotide sequence ID" value="NZ_QRDW01000005.1"/>
</dbReference>
<keyword evidence="1" id="KW-0472">Membrane</keyword>
<gene>
    <name evidence="3" type="ORF">DFP90_10518</name>
</gene>
<keyword evidence="1" id="KW-0812">Transmembrane</keyword>
<dbReference type="Pfam" id="PF02698">
    <property type="entry name" value="DUF218"/>
    <property type="match status" value="1"/>
</dbReference>
<dbReference type="AlphaFoldDB" id="A0A3D9HJG7"/>
<evidence type="ECO:0000256" key="1">
    <source>
        <dbReference type="SAM" id="Phobius"/>
    </source>
</evidence>
<reference evidence="3 4" key="1">
    <citation type="submission" date="2018-07" db="EMBL/GenBank/DDBJ databases">
        <title>Genomic Encyclopedia of Type Strains, Phase III (KMG-III): the genomes of soil and plant-associated and newly described type strains.</title>
        <authorList>
            <person name="Whitman W."/>
        </authorList>
    </citation>
    <scope>NUCLEOTIDE SEQUENCE [LARGE SCALE GENOMIC DNA]</scope>
    <source>
        <strain evidence="3 4">CECT 8488</strain>
    </source>
</reference>
<dbReference type="OrthoDB" id="7360926at2"/>
<keyword evidence="4" id="KW-1185">Reference proteome</keyword>
<dbReference type="Proteomes" id="UP000256845">
    <property type="component" value="Unassembled WGS sequence"/>
</dbReference>
<name>A0A3D9HJG7_9PROT</name>
<keyword evidence="1" id="KW-1133">Transmembrane helix</keyword>
<evidence type="ECO:0000313" key="3">
    <source>
        <dbReference type="EMBL" id="RED49647.1"/>
    </source>
</evidence>
<comment type="caution">
    <text evidence="3">The sequence shown here is derived from an EMBL/GenBank/DDBJ whole genome shotgun (WGS) entry which is preliminary data.</text>
</comment>
<feature type="transmembrane region" description="Helical" evidence="1">
    <location>
        <begin position="6"/>
        <end position="23"/>
    </location>
</feature>
<dbReference type="GO" id="GO:0005886">
    <property type="term" value="C:plasma membrane"/>
    <property type="evidence" value="ECO:0007669"/>
    <property type="project" value="TreeGrafter"/>
</dbReference>
<proteinExistence type="predicted"/>
<dbReference type="InterPro" id="IPR051599">
    <property type="entry name" value="Cell_Envelope_Assoc"/>
</dbReference>
<dbReference type="PANTHER" id="PTHR30336:SF4">
    <property type="entry name" value="ENVELOPE BIOGENESIS FACTOR ELYC"/>
    <property type="match status" value="1"/>
</dbReference>
<dbReference type="PANTHER" id="PTHR30336">
    <property type="entry name" value="INNER MEMBRANE PROTEIN, PROBABLE PERMEASE"/>
    <property type="match status" value="1"/>
</dbReference>
<evidence type="ECO:0000313" key="4">
    <source>
        <dbReference type="Proteomes" id="UP000256845"/>
    </source>
</evidence>
<dbReference type="InterPro" id="IPR003848">
    <property type="entry name" value="DUF218"/>
</dbReference>
<feature type="domain" description="DUF218" evidence="2">
    <location>
        <begin position="95"/>
        <end position="229"/>
    </location>
</feature>
<sequence length="250" mass="27911">MIEQIVSLPMPMIYLLVIGLVLRHMKWARWLAGTSVFLLILCAFPVTAYLLYLPLHHPRPSAAELEKFQPDCILLPTAGALKVSDQVWIPTVNSYWRLAKTVELQQAFHIPIIISGGALKGAPTSEAALLAQQNYLPLDPAILDESATNTVDSAIQFARIMKENNLSRPLVVTDSHHMLRMRASLAAQGISSLGYNTGLGGQPPLEWDQLIPTRNGYFGVNSVLREYVALTYYIYQGYFSLRDLTRSQPF</sequence>
<protein>
    <submittedName>
        <fullName evidence="3">Uncharacterized SAM-binding protein YcdF (DUF218 family)</fullName>
    </submittedName>
</protein>
<feature type="transmembrane region" description="Helical" evidence="1">
    <location>
        <begin position="30"/>
        <end position="52"/>
    </location>
</feature>
<dbReference type="InterPro" id="IPR014729">
    <property type="entry name" value="Rossmann-like_a/b/a_fold"/>
</dbReference>